<protein>
    <submittedName>
        <fullName evidence="1">Thioesterase-like superfamily-domain-containing protein</fullName>
    </submittedName>
</protein>
<dbReference type="Gene3D" id="3.10.129.10">
    <property type="entry name" value="Hotdog Thioesterase"/>
    <property type="match status" value="1"/>
</dbReference>
<dbReference type="AlphaFoldDB" id="A0A6A6G2I8"/>
<keyword evidence="2" id="KW-1185">Reference proteome</keyword>
<dbReference type="SUPFAM" id="SSF54637">
    <property type="entry name" value="Thioesterase/thiol ester dehydrase-isomerase"/>
    <property type="match status" value="1"/>
</dbReference>
<dbReference type="InterPro" id="IPR050563">
    <property type="entry name" value="4-hydroxybenzoyl-CoA_TE"/>
</dbReference>
<accession>A0A6A6G2I8</accession>
<evidence type="ECO:0000313" key="2">
    <source>
        <dbReference type="Proteomes" id="UP000799538"/>
    </source>
</evidence>
<dbReference type="OrthoDB" id="5538558at2759"/>
<evidence type="ECO:0000313" key="1">
    <source>
        <dbReference type="EMBL" id="KAF2219864.1"/>
    </source>
</evidence>
<reference evidence="2" key="1">
    <citation type="journal article" date="2020" name="Stud. Mycol.">
        <title>101 Dothideomycetes genomes: A test case for predicting lifestyles and emergence of pathogens.</title>
        <authorList>
            <person name="Haridas S."/>
            <person name="Albert R."/>
            <person name="Binder M."/>
            <person name="Bloem J."/>
            <person name="LaButti K."/>
            <person name="Salamov A."/>
            <person name="Andreopoulos B."/>
            <person name="Baker S."/>
            <person name="Barry K."/>
            <person name="Bills G."/>
            <person name="Bluhm B."/>
            <person name="Cannon C."/>
            <person name="Castanera R."/>
            <person name="Culley D."/>
            <person name="Daum C."/>
            <person name="Ezra D."/>
            <person name="Gonzalez J."/>
            <person name="Henrissat B."/>
            <person name="Kuo A."/>
            <person name="Liang C."/>
            <person name="Lipzen A."/>
            <person name="Lutzoni F."/>
            <person name="Magnuson J."/>
            <person name="Mondo S."/>
            <person name="Nolan M."/>
            <person name="Ohm R."/>
            <person name="Pangilinan J."/>
            <person name="Park H.-J."/>
            <person name="Ramirez L."/>
            <person name="Alfaro M."/>
            <person name="Sun H."/>
            <person name="Tritt A."/>
            <person name="Yoshinaga Y."/>
            <person name="Zwiers L.-H."/>
            <person name="Turgeon B."/>
            <person name="Goodwin S."/>
            <person name="Spatafora J."/>
            <person name="Crous P."/>
            <person name="Grigoriev I."/>
        </authorList>
    </citation>
    <scope>NUCLEOTIDE SEQUENCE [LARGE SCALE GENOMIC DNA]</scope>
    <source>
        <strain evidence="2">CECT 20119</strain>
    </source>
</reference>
<dbReference type="PANTHER" id="PTHR31793">
    <property type="entry name" value="4-HYDROXYBENZOYL-COA THIOESTERASE FAMILY MEMBER"/>
    <property type="match status" value="1"/>
</dbReference>
<gene>
    <name evidence="1" type="ORF">BDZ85DRAFT_267735</name>
</gene>
<organism evidence="1 2">
    <name type="scientific">Elsinoe ampelina</name>
    <dbReference type="NCBI Taxonomy" id="302913"/>
    <lineage>
        <taxon>Eukaryota</taxon>
        <taxon>Fungi</taxon>
        <taxon>Dikarya</taxon>
        <taxon>Ascomycota</taxon>
        <taxon>Pezizomycotina</taxon>
        <taxon>Dothideomycetes</taxon>
        <taxon>Dothideomycetidae</taxon>
        <taxon>Myriangiales</taxon>
        <taxon>Elsinoaceae</taxon>
        <taxon>Elsinoe</taxon>
    </lineage>
</organism>
<sequence length="296" mass="33769">MFWGTMRVSVPKRPLLCLPAPSYYHACRSLTGLLTASARGNYSTSQQPATASLPPRWLSEVKTRVGKCITFGMNNEQTKDATTILESIARDWRELVAGSEGFLTAPGRRGLFRQAVVWGEMDIKGHVNNVVYNRYAESGRVLWSKNYATHIDPTHKKEWKELMTSRGVGLILRSIKTDFKFPMTYPDRVTVYHKLATEPTSATDSFVLDVMILSELHQRPAARCVEDIVVYDYQKAKKAPLKPFMVDAFRETWRLQEEAKVSNSRRVHVLLKRVRSLEQETWDRPDAVEDMGSGTR</sequence>
<dbReference type="InterPro" id="IPR029069">
    <property type="entry name" value="HotDog_dom_sf"/>
</dbReference>
<name>A0A6A6G2I8_9PEZI</name>
<dbReference type="EMBL" id="ML992514">
    <property type="protein sequence ID" value="KAF2219864.1"/>
    <property type="molecule type" value="Genomic_DNA"/>
</dbReference>
<proteinExistence type="predicted"/>
<dbReference type="GO" id="GO:0047617">
    <property type="term" value="F:fatty acyl-CoA hydrolase activity"/>
    <property type="evidence" value="ECO:0007669"/>
    <property type="project" value="TreeGrafter"/>
</dbReference>
<dbReference type="CDD" id="cd00586">
    <property type="entry name" value="4HBT"/>
    <property type="match status" value="1"/>
</dbReference>
<dbReference type="Proteomes" id="UP000799538">
    <property type="component" value="Unassembled WGS sequence"/>
</dbReference>
<dbReference type="Pfam" id="PF13279">
    <property type="entry name" value="4HBT_2"/>
    <property type="match status" value="1"/>
</dbReference>
<dbReference type="PANTHER" id="PTHR31793:SF39">
    <property type="entry name" value="THIOESTERASE_THIOL ESTER DEHYDRASE-ISOMERASE"/>
    <property type="match status" value="1"/>
</dbReference>